<keyword evidence="1" id="KW-0812">Transmembrane</keyword>
<sequence>MSLIAFEIGMMDGSFIMYFSFKCPCLHPIFWYMMQIAMMIGFLTSYPANWNLVKKGNKHAM</sequence>
<dbReference type="EMBL" id="CP022315">
    <property type="protein sequence ID" value="ASK61319.1"/>
    <property type="molecule type" value="Genomic_DNA"/>
</dbReference>
<feature type="domain" description="DUF4396" evidence="2">
    <location>
        <begin position="1"/>
        <end position="58"/>
    </location>
</feature>
<keyword evidence="4" id="KW-1185">Reference proteome</keyword>
<dbReference type="Proteomes" id="UP000198312">
    <property type="component" value="Chromosome"/>
</dbReference>
<dbReference type="AlphaFoldDB" id="A0A220TZV4"/>
<evidence type="ECO:0000259" key="2">
    <source>
        <dbReference type="Pfam" id="PF14342"/>
    </source>
</evidence>
<dbReference type="RefSeq" id="WP_342746739.1">
    <property type="nucleotide sequence ID" value="NZ_CP022315.1"/>
</dbReference>
<protein>
    <recommendedName>
        <fullName evidence="2">DUF4396 domain-containing protein</fullName>
    </recommendedName>
</protein>
<reference evidence="3 4" key="1">
    <citation type="submission" date="2017-07" db="EMBL/GenBank/DDBJ databases">
        <title>Virgibacillus sp. LM2416.</title>
        <authorList>
            <person name="Tak E.J."/>
            <person name="Bae J.-W."/>
        </authorList>
    </citation>
    <scope>NUCLEOTIDE SEQUENCE [LARGE SCALE GENOMIC DNA]</scope>
    <source>
        <strain evidence="3 4">LM2416</strain>
    </source>
</reference>
<dbReference type="Pfam" id="PF14342">
    <property type="entry name" value="DUF4396"/>
    <property type="match status" value="1"/>
</dbReference>
<evidence type="ECO:0000256" key="1">
    <source>
        <dbReference type="SAM" id="Phobius"/>
    </source>
</evidence>
<keyword evidence="1" id="KW-0472">Membrane</keyword>
<keyword evidence="1" id="KW-1133">Transmembrane helix</keyword>
<organism evidence="3 4">
    <name type="scientific">Virgibacillus phasianinus</name>
    <dbReference type="NCBI Taxonomy" id="2017483"/>
    <lineage>
        <taxon>Bacteria</taxon>
        <taxon>Bacillati</taxon>
        <taxon>Bacillota</taxon>
        <taxon>Bacilli</taxon>
        <taxon>Bacillales</taxon>
        <taxon>Bacillaceae</taxon>
        <taxon>Virgibacillus</taxon>
    </lineage>
</organism>
<name>A0A220TZV4_9BACI</name>
<proteinExistence type="predicted"/>
<dbReference type="InterPro" id="IPR025509">
    <property type="entry name" value="DUF4396"/>
</dbReference>
<evidence type="ECO:0000313" key="4">
    <source>
        <dbReference type="Proteomes" id="UP000198312"/>
    </source>
</evidence>
<evidence type="ECO:0000313" key="3">
    <source>
        <dbReference type="EMBL" id="ASK61319.1"/>
    </source>
</evidence>
<gene>
    <name evidence="3" type="ORF">CFK37_03570</name>
</gene>
<dbReference type="KEGG" id="vil:CFK37_03570"/>
<feature type="transmembrane region" description="Helical" evidence="1">
    <location>
        <begin position="29"/>
        <end position="48"/>
    </location>
</feature>
<accession>A0A220TZV4</accession>